<accession>U9T241</accession>
<gene>
    <name evidence="2" type="ORF">GLOINDRAFT_86936</name>
</gene>
<protein>
    <submittedName>
        <fullName evidence="2">Uncharacterized protein</fullName>
    </submittedName>
</protein>
<dbReference type="HOGENOM" id="CLU_2251492_0_0_1"/>
<keyword evidence="1" id="KW-0472">Membrane</keyword>
<organism evidence="2">
    <name type="scientific">Rhizophagus irregularis (strain DAOM 181602 / DAOM 197198 / MUCL 43194)</name>
    <name type="common">Arbuscular mycorrhizal fungus</name>
    <name type="synonym">Glomus intraradices</name>
    <dbReference type="NCBI Taxonomy" id="747089"/>
    <lineage>
        <taxon>Eukaryota</taxon>
        <taxon>Fungi</taxon>
        <taxon>Fungi incertae sedis</taxon>
        <taxon>Mucoromycota</taxon>
        <taxon>Glomeromycotina</taxon>
        <taxon>Glomeromycetes</taxon>
        <taxon>Glomerales</taxon>
        <taxon>Glomeraceae</taxon>
        <taxon>Rhizophagus</taxon>
    </lineage>
</organism>
<dbReference type="EMBL" id="KI296476">
    <property type="protein sequence ID" value="ESA01412.1"/>
    <property type="molecule type" value="Genomic_DNA"/>
</dbReference>
<keyword evidence="1" id="KW-1133">Transmembrane helix</keyword>
<dbReference type="AlphaFoldDB" id="U9T241"/>
<feature type="transmembrane region" description="Helical" evidence="1">
    <location>
        <begin position="28"/>
        <end position="52"/>
    </location>
</feature>
<evidence type="ECO:0000313" key="2">
    <source>
        <dbReference type="EMBL" id="ESA01412.1"/>
    </source>
</evidence>
<name>U9T241_RHIID</name>
<keyword evidence="1" id="KW-0812">Transmembrane</keyword>
<reference evidence="2" key="1">
    <citation type="submission" date="2013-07" db="EMBL/GenBank/DDBJ databases">
        <title>The genome of an arbuscular mycorrhizal fungus provides insights into the evolution of the oldest plant symbiosis.</title>
        <authorList>
            <consortium name="DOE Joint Genome Institute"/>
            <person name="Tisserant E."/>
            <person name="Malbreil M."/>
            <person name="Kuo A."/>
            <person name="Kohler A."/>
            <person name="Symeonidi A."/>
            <person name="Balestrini R."/>
            <person name="Charron P."/>
            <person name="Duensing N."/>
            <person name="Frei-dit-Frey N."/>
            <person name="Gianinazzi-Pearson V."/>
            <person name="Gilbert B."/>
            <person name="Handa Y."/>
            <person name="Hijri M."/>
            <person name="Kaul R."/>
            <person name="Kawaguchi M."/>
            <person name="Krajinski F."/>
            <person name="Lammers P."/>
            <person name="Lapierre D."/>
            <person name="Masclaux F.G."/>
            <person name="Murat C."/>
            <person name="Morin E."/>
            <person name="Ndikumana S."/>
            <person name="Pagni M."/>
            <person name="Petitpierre D."/>
            <person name="Requena N."/>
            <person name="Rosikiewicz P."/>
            <person name="Riley R."/>
            <person name="Saito K."/>
            <person name="San Clemente H."/>
            <person name="Shapiro H."/>
            <person name="van Tuinen D."/>
            <person name="Becard G."/>
            <person name="Bonfante P."/>
            <person name="Paszkowski U."/>
            <person name="Shachar-Hill Y."/>
            <person name="Young J.P."/>
            <person name="Sanders I.R."/>
            <person name="Henrissat B."/>
            <person name="Rensing S.A."/>
            <person name="Grigoriev I.V."/>
            <person name="Corradi N."/>
            <person name="Roux C."/>
            <person name="Martin F."/>
        </authorList>
    </citation>
    <scope>NUCLEOTIDE SEQUENCE</scope>
    <source>
        <strain evidence="2">DAOM 197198</strain>
    </source>
</reference>
<evidence type="ECO:0000256" key="1">
    <source>
        <dbReference type="SAM" id="Phobius"/>
    </source>
</evidence>
<proteinExistence type="predicted"/>
<sequence length="104" mass="12273">MVKSCVYLYDIKMDKLIKICCKEKDQKIYILEISHFISLLVSFFNFLVSFIFGPCNFVLDKPAEPILLINDNRRGDFFRVENNLDNNLFRSNTHRFKISVLSKS</sequence>